<dbReference type="InterPro" id="IPR006108">
    <property type="entry name" value="3HC_DH_C"/>
</dbReference>
<feature type="domain" description="3-hydroxyacyl-CoA dehydrogenase C-terminal" evidence="11">
    <location>
        <begin position="198"/>
        <end position="296"/>
    </location>
</feature>
<evidence type="ECO:0000259" key="11">
    <source>
        <dbReference type="Pfam" id="PF00725"/>
    </source>
</evidence>
<dbReference type="PIRSF" id="PIRSF000105">
    <property type="entry name" value="HCDH"/>
    <property type="match status" value="1"/>
</dbReference>
<evidence type="ECO:0000256" key="3">
    <source>
        <dbReference type="ARBA" id="ARBA00011738"/>
    </source>
</evidence>
<evidence type="ECO:0000259" key="12">
    <source>
        <dbReference type="Pfam" id="PF02737"/>
    </source>
</evidence>
<comment type="subunit">
    <text evidence="3">Homodimer.</text>
</comment>
<feature type="site" description="Important for catalytic activity" evidence="10">
    <location>
        <position position="152"/>
    </location>
</feature>
<dbReference type="Pfam" id="PF00725">
    <property type="entry name" value="3HCDH"/>
    <property type="match status" value="1"/>
</dbReference>
<comment type="caution">
    <text evidence="13">The sequence shown here is derived from an EMBL/GenBank/DDBJ whole genome shotgun (WGS) entry which is preliminary data.</text>
</comment>
<evidence type="ECO:0000256" key="1">
    <source>
        <dbReference type="ARBA" id="ARBA00004496"/>
    </source>
</evidence>
<dbReference type="NCBIfam" id="NF006125">
    <property type="entry name" value="PRK08269.1"/>
    <property type="match status" value="1"/>
</dbReference>
<dbReference type="InterPro" id="IPR036291">
    <property type="entry name" value="NAD(P)-bd_dom_sf"/>
</dbReference>
<comment type="similarity">
    <text evidence="2">Belongs to the 3-hydroxyacyl-CoA dehydrogenase family.</text>
</comment>
<dbReference type="Proteomes" id="UP000237230">
    <property type="component" value="Unassembled WGS sequence"/>
</dbReference>
<proteinExistence type="inferred from homology"/>
<evidence type="ECO:0000256" key="6">
    <source>
        <dbReference type="ARBA" id="ARBA00023002"/>
    </source>
</evidence>
<dbReference type="SUPFAM" id="SSF51735">
    <property type="entry name" value="NAD(P)-binding Rossmann-fold domains"/>
    <property type="match status" value="1"/>
</dbReference>
<dbReference type="InterPro" id="IPR008927">
    <property type="entry name" value="6-PGluconate_DH-like_C_sf"/>
</dbReference>
<accession>A0A2S3X3X4</accession>
<dbReference type="SUPFAM" id="SSF48179">
    <property type="entry name" value="6-phosphogluconate dehydrogenase C-terminal domain-like"/>
    <property type="match status" value="1"/>
</dbReference>
<dbReference type="OrthoDB" id="5389341at2"/>
<dbReference type="Pfam" id="PF02737">
    <property type="entry name" value="3HCDH_N"/>
    <property type="match status" value="1"/>
</dbReference>
<evidence type="ECO:0000256" key="5">
    <source>
        <dbReference type="ARBA" id="ARBA00022553"/>
    </source>
</evidence>
<dbReference type="GO" id="GO:0005737">
    <property type="term" value="C:cytoplasm"/>
    <property type="evidence" value="ECO:0007669"/>
    <property type="project" value="UniProtKB-SubCell"/>
</dbReference>
<dbReference type="GO" id="GO:0050104">
    <property type="term" value="F:L-gulonate 3-dehydrogenase activity"/>
    <property type="evidence" value="ECO:0007669"/>
    <property type="project" value="UniProtKB-EC"/>
</dbReference>
<organism evidence="13 14">
    <name type="scientific">Pseudomonas putida</name>
    <name type="common">Arthrobacter siderocapsulatus</name>
    <dbReference type="NCBI Taxonomy" id="303"/>
    <lineage>
        <taxon>Bacteria</taxon>
        <taxon>Pseudomonadati</taxon>
        <taxon>Pseudomonadota</taxon>
        <taxon>Gammaproteobacteria</taxon>
        <taxon>Pseudomonadales</taxon>
        <taxon>Pseudomonadaceae</taxon>
        <taxon>Pseudomonas</taxon>
    </lineage>
</organism>
<dbReference type="InterPro" id="IPR013328">
    <property type="entry name" value="6PGD_dom2"/>
</dbReference>
<keyword evidence="6" id="KW-0560">Oxidoreductase</keyword>
<evidence type="ECO:0000256" key="4">
    <source>
        <dbReference type="ARBA" id="ARBA00022490"/>
    </source>
</evidence>
<dbReference type="InterPro" id="IPR022694">
    <property type="entry name" value="3-OHacyl-CoA_DH"/>
</dbReference>
<dbReference type="Gene3D" id="1.10.1040.10">
    <property type="entry name" value="N-(1-d-carboxylethyl)-l-norvaline Dehydrogenase, domain 2"/>
    <property type="match status" value="1"/>
</dbReference>
<reference evidence="13 14" key="2">
    <citation type="submission" date="2018-03" db="EMBL/GenBank/DDBJ databases">
        <title>Draft genome of Pseudomonas putida strain KH-21-114.</title>
        <authorList>
            <person name="Yoshizawa S."/>
            <person name="Khan N.H."/>
            <person name="Nishimura M."/>
            <person name="Chiura H.X."/>
            <person name="Ogura Y."/>
            <person name="Hayashi T."/>
            <person name="Kogure K."/>
        </authorList>
    </citation>
    <scope>NUCLEOTIDE SEQUENCE [LARGE SCALE GENOMIC DNA]</scope>
    <source>
        <strain evidence="13 14">KH-21-114</strain>
    </source>
</reference>
<evidence type="ECO:0000313" key="14">
    <source>
        <dbReference type="Proteomes" id="UP000237230"/>
    </source>
</evidence>
<dbReference type="AlphaFoldDB" id="A0A2S3X3X4"/>
<keyword evidence="7" id="KW-0520">NAD</keyword>
<evidence type="ECO:0000256" key="8">
    <source>
        <dbReference type="ARBA" id="ARBA00038962"/>
    </source>
</evidence>
<evidence type="ECO:0000256" key="9">
    <source>
        <dbReference type="ARBA" id="ARBA00042709"/>
    </source>
</evidence>
<sequence length="338" mass="36419">MSGPLRHIAVVGAGRMGEGIALAFAQAGVQVSLIDLKARQAQAQASYFEVVRRNLGVEAQSLVALELIGTQQAERLLSRVQLLTREEGGQALKSCRLVFEAVPEVLEAKREAFAWIDRQVAADAIIASTTSTFLVTELADMVSASGRMVNAHWLNPAHLMPLVEVSRSAATSETVVAELLATLQAIGKVPVLCNATPGFIVPRLQALVMNEAARMVEEGVASAEQIDQAVRTGFGLRFSVLGLLEFIDWGGGDILHHASSYLSRHLGERYQAPASVLDNMASGRNGLRDGVGFYDYRETDIDAYRHGRLASLVQRLHQGGLAPRFASGLEALDQPLLL</sequence>
<evidence type="ECO:0000256" key="10">
    <source>
        <dbReference type="PIRSR" id="PIRSR000105-1"/>
    </source>
</evidence>
<dbReference type="GO" id="GO:0006631">
    <property type="term" value="P:fatty acid metabolic process"/>
    <property type="evidence" value="ECO:0007669"/>
    <property type="project" value="InterPro"/>
</dbReference>
<evidence type="ECO:0000256" key="2">
    <source>
        <dbReference type="ARBA" id="ARBA00009463"/>
    </source>
</evidence>
<feature type="domain" description="3-hydroxyacyl-CoA dehydrogenase NAD binding" evidence="12">
    <location>
        <begin position="7"/>
        <end position="194"/>
    </location>
</feature>
<dbReference type="Gene3D" id="3.40.50.720">
    <property type="entry name" value="NAD(P)-binding Rossmann-like Domain"/>
    <property type="match status" value="1"/>
</dbReference>
<evidence type="ECO:0000256" key="7">
    <source>
        <dbReference type="ARBA" id="ARBA00023027"/>
    </source>
</evidence>
<dbReference type="EC" id="1.1.1.45" evidence="8"/>
<dbReference type="PANTHER" id="PTHR48075:SF1">
    <property type="entry name" value="LAMBDA-CRYSTALLIN HOMOLOG"/>
    <property type="match status" value="1"/>
</dbReference>
<keyword evidence="5" id="KW-0597">Phosphoprotein</keyword>
<dbReference type="InterPro" id="IPR006176">
    <property type="entry name" value="3-OHacyl-CoA_DH_NAD-bd"/>
</dbReference>
<dbReference type="RefSeq" id="WP_103446917.1">
    <property type="nucleotide sequence ID" value="NZ_MINH01000019.1"/>
</dbReference>
<dbReference type="EMBL" id="MINH01000019">
    <property type="protein sequence ID" value="POG10139.1"/>
    <property type="molecule type" value="Genomic_DNA"/>
</dbReference>
<dbReference type="GO" id="GO:0070403">
    <property type="term" value="F:NAD+ binding"/>
    <property type="evidence" value="ECO:0007669"/>
    <property type="project" value="InterPro"/>
</dbReference>
<comment type="subcellular location">
    <subcellularLocation>
        <location evidence="1">Cytoplasm</location>
    </subcellularLocation>
</comment>
<reference evidence="13 14" key="1">
    <citation type="submission" date="2016-08" db="EMBL/GenBank/DDBJ databases">
        <authorList>
            <person name="Seilhamer J.J."/>
        </authorList>
    </citation>
    <scope>NUCLEOTIDE SEQUENCE [LARGE SCALE GENOMIC DNA]</scope>
    <source>
        <strain evidence="13 14">KH-21-114</strain>
    </source>
</reference>
<dbReference type="PANTHER" id="PTHR48075">
    <property type="entry name" value="3-HYDROXYACYL-COA DEHYDROGENASE FAMILY PROTEIN"/>
    <property type="match status" value="1"/>
</dbReference>
<protein>
    <recommendedName>
        <fullName evidence="9">L-gulonate 3-dehydrogenase</fullName>
        <ecNumber evidence="8">1.1.1.45</ecNumber>
    </recommendedName>
    <alternativeName>
        <fullName evidence="9">L-gulonate 3-dehydrogenase</fullName>
    </alternativeName>
</protein>
<gene>
    <name evidence="13" type="ORF">BGP84_10500</name>
</gene>
<evidence type="ECO:0000313" key="13">
    <source>
        <dbReference type="EMBL" id="POG10139.1"/>
    </source>
</evidence>
<name>A0A2S3X3X4_PSEPU</name>
<keyword evidence="4" id="KW-0963">Cytoplasm</keyword>